<protein>
    <submittedName>
        <fullName evidence="1">Uncharacterized protein</fullName>
    </submittedName>
</protein>
<dbReference type="EMBL" id="KV441403">
    <property type="protein sequence ID" value="OAF56669.1"/>
    <property type="molecule type" value="Genomic_DNA"/>
</dbReference>
<dbReference type="RefSeq" id="XP_024321961.1">
    <property type="nucleotide sequence ID" value="XM_024470711.1"/>
</dbReference>
<organism evidence="1">
    <name type="scientific">Pseudogymnoascus destructans</name>
    <dbReference type="NCBI Taxonomy" id="655981"/>
    <lineage>
        <taxon>Eukaryota</taxon>
        <taxon>Fungi</taxon>
        <taxon>Dikarya</taxon>
        <taxon>Ascomycota</taxon>
        <taxon>Pezizomycotina</taxon>
        <taxon>Leotiomycetes</taxon>
        <taxon>Thelebolales</taxon>
        <taxon>Thelebolaceae</taxon>
        <taxon>Pseudogymnoascus</taxon>
    </lineage>
</organism>
<dbReference type="OrthoDB" id="4062651at2759"/>
<sequence>MASLGELTVPMNGQLYLDLDACLQTLTVRPSSGQNLKRAFLHTEEYLGTKAASTKALLAVSVLERNNLHLARCTYYLINYGFEVYGDRCLGDDPSGKEHGPTVVDLLQKKIFPELYGDPMIDSIIKKCWHGEYKTIGELAENTSRLCGPDNRASDAMSSDDLATKRELCEELVGQGVLEALGSNDPRQRSRQIERRWVSWEFLNA</sequence>
<reference evidence="1" key="1">
    <citation type="submission" date="2016-03" db="EMBL/GenBank/DDBJ databases">
        <title>Updated assembly of Pseudogymnoascus destructans, the fungus causing white-nose syndrome of bats.</title>
        <authorList>
            <person name="Palmer J.M."/>
            <person name="Drees K.P."/>
            <person name="Foster J.T."/>
            <person name="Lindner D.L."/>
        </authorList>
    </citation>
    <scope>NUCLEOTIDE SEQUENCE [LARGE SCALE GENOMIC DNA]</scope>
    <source>
        <strain evidence="1">20631-21</strain>
    </source>
</reference>
<dbReference type="Proteomes" id="UP000077154">
    <property type="component" value="Unassembled WGS sequence"/>
</dbReference>
<accession>A0A177A304</accession>
<dbReference type="GeneID" id="36290183"/>
<gene>
    <name evidence="1" type="ORF">VC83_07133</name>
</gene>
<dbReference type="VEuPathDB" id="FungiDB:GMDG_04743"/>
<name>A0A177A304_9PEZI</name>
<dbReference type="AlphaFoldDB" id="A0A177A304"/>
<proteinExistence type="predicted"/>
<evidence type="ECO:0000313" key="1">
    <source>
        <dbReference type="EMBL" id="OAF56669.1"/>
    </source>
</evidence>